<protein>
    <submittedName>
        <fullName evidence="6">Signal peptide peptidase SppA</fullName>
    </submittedName>
</protein>
<dbReference type="AlphaFoldDB" id="A0A9Y2ERK7"/>
<dbReference type="Proteomes" id="UP001243623">
    <property type="component" value="Chromosome"/>
</dbReference>
<accession>A0A9Y2ERK7</accession>
<dbReference type="RefSeq" id="WP_147667636.1">
    <property type="nucleotide sequence ID" value="NZ_CP120678.1"/>
</dbReference>
<dbReference type="SUPFAM" id="SSF52096">
    <property type="entry name" value="ClpP/crotonase"/>
    <property type="match status" value="1"/>
</dbReference>
<evidence type="ECO:0000259" key="5">
    <source>
        <dbReference type="Pfam" id="PF01343"/>
    </source>
</evidence>
<dbReference type="InterPro" id="IPR001907">
    <property type="entry name" value="ClpP"/>
</dbReference>
<dbReference type="PANTHER" id="PTHR42987:SF4">
    <property type="entry name" value="PROTEASE SOHB-RELATED"/>
    <property type="match status" value="1"/>
</dbReference>
<dbReference type="InterPro" id="IPR004635">
    <property type="entry name" value="Pept_S49_SppA"/>
</dbReference>
<dbReference type="KEGG" id="sgbi:P3F81_03090"/>
<dbReference type="Pfam" id="PF01343">
    <property type="entry name" value="Peptidase_S49"/>
    <property type="match status" value="1"/>
</dbReference>
<keyword evidence="7" id="KW-1185">Reference proteome</keyword>
<keyword evidence="3" id="KW-0378">Hydrolase</keyword>
<organism evidence="6 7">
    <name type="scientific">Selenobaculum gibii</name>
    <dbReference type="NCBI Taxonomy" id="3054208"/>
    <lineage>
        <taxon>Bacteria</taxon>
        <taxon>Bacillati</taxon>
        <taxon>Bacillota</taxon>
        <taxon>Negativicutes</taxon>
        <taxon>Selenomonadales</taxon>
        <taxon>Selenomonadaceae</taxon>
        <taxon>Selenobaculum</taxon>
    </lineage>
</organism>
<dbReference type="EMBL" id="CP120678">
    <property type="protein sequence ID" value="WIW71312.1"/>
    <property type="molecule type" value="Genomic_DNA"/>
</dbReference>
<feature type="domain" description="Peptidase S49" evidence="5">
    <location>
        <begin position="112"/>
        <end position="262"/>
    </location>
</feature>
<comment type="similarity">
    <text evidence="1">Belongs to the peptidase S49 family.</text>
</comment>
<evidence type="ECO:0000313" key="7">
    <source>
        <dbReference type="Proteomes" id="UP001243623"/>
    </source>
</evidence>
<dbReference type="InterPro" id="IPR029045">
    <property type="entry name" value="ClpP/crotonase-like_dom_sf"/>
</dbReference>
<dbReference type="GO" id="GO:0006508">
    <property type="term" value="P:proteolysis"/>
    <property type="evidence" value="ECO:0007669"/>
    <property type="project" value="UniProtKB-KW"/>
</dbReference>
<sequence length="315" mass="34352">MNKKKTMLIIALVILFSVVLLNLSGKKSEDNTNGDSRGSKEQIAVIYVDGVIKSERNTANVFSEDGGSEGLIKQLHKASDDPSIKAIILRINSPGGAVTATQEVGDEIKKIRAKGKLVVTSMGDIAASGGYWLAACTDKIYANSTTLTGSIGVYISYSNWEELYQKIGIKSDKIKSGEHKDILANDRPMTPEERQLIQNIVDENYNEFVRVVAEGRKLDIEKVKSLADGRIYSGKQAKELGLVDELGNLYDVIDKTAKEVGIQGKVKIKEYGNNNPFSALLESNSKANLLELFLSQTKAENEVKSIVPMAIPARG</sequence>
<dbReference type="CDD" id="cd07023">
    <property type="entry name" value="S49_Sppa_N_C"/>
    <property type="match status" value="1"/>
</dbReference>
<dbReference type="GO" id="GO:0004252">
    <property type="term" value="F:serine-type endopeptidase activity"/>
    <property type="evidence" value="ECO:0007669"/>
    <property type="project" value="InterPro"/>
</dbReference>
<evidence type="ECO:0000256" key="1">
    <source>
        <dbReference type="ARBA" id="ARBA00008683"/>
    </source>
</evidence>
<dbReference type="InterPro" id="IPR047272">
    <property type="entry name" value="S49_SppA_C"/>
</dbReference>
<evidence type="ECO:0000256" key="3">
    <source>
        <dbReference type="ARBA" id="ARBA00022801"/>
    </source>
</evidence>
<dbReference type="PANTHER" id="PTHR42987">
    <property type="entry name" value="PEPTIDASE S49"/>
    <property type="match status" value="1"/>
</dbReference>
<evidence type="ECO:0000256" key="4">
    <source>
        <dbReference type="ARBA" id="ARBA00022825"/>
    </source>
</evidence>
<evidence type="ECO:0000256" key="2">
    <source>
        <dbReference type="ARBA" id="ARBA00022670"/>
    </source>
</evidence>
<dbReference type="GO" id="GO:0004176">
    <property type="term" value="F:ATP-dependent peptidase activity"/>
    <property type="evidence" value="ECO:0007669"/>
    <property type="project" value="InterPro"/>
</dbReference>
<dbReference type="Gene3D" id="3.90.226.10">
    <property type="entry name" value="2-enoyl-CoA Hydratase, Chain A, domain 1"/>
    <property type="match status" value="2"/>
</dbReference>
<dbReference type="InterPro" id="IPR002142">
    <property type="entry name" value="Peptidase_S49"/>
</dbReference>
<evidence type="ECO:0000313" key="6">
    <source>
        <dbReference type="EMBL" id="WIW71312.1"/>
    </source>
</evidence>
<proteinExistence type="inferred from homology"/>
<dbReference type="NCBIfam" id="TIGR00706">
    <property type="entry name" value="SppA_dom"/>
    <property type="match status" value="1"/>
</dbReference>
<name>A0A9Y2ERK7_9FIRM</name>
<keyword evidence="2" id="KW-0645">Protease</keyword>
<gene>
    <name evidence="6" type="primary">sppA</name>
    <name evidence="6" type="ORF">P3F81_03090</name>
</gene>
<reference evidence="6" key="1">
    <citation type="submission" date="2023-03" db="EMBL/GenBank/DDBJ databases">
        <title>Selenobaculum gbiensis gen. nov. sp. nov., a new bacterium isolated from the gut microbiota of IBD patient.</title>
        <authorList>
            <person name="Yeo S."/>
            <person name="Park H."/>
            <person name="Huh C.S."/>
        </authorList>
    </citation>
    <scope>NUCLEOTIDE SEQUENCE</scope>
    <source>
        <strain evidence="6">ICN-92133</strain>
    </source>
</reference>
<keyword evidence="4" id="KW-0720">Serine protease</keyword>
<dbReference type="PRINTS" id="PR00127">
    <property type="entry name" value="CLPPROTEASEP"/>
</dbReference>